<sequence length="102" mass="10443">MLVVPGLDQDYPVNLGQILNRPPLPFSRGNLGEQDARAIAVVGARQASEHGLELAHRIAAGLTGHGITVLSGLARGTDAAAHRAALAAKGQVIAVMGHGPRS</sequence>
<evidence type="ECO:0000313" key="3">
    <source>
        <dbReference type="EMBL" id="EQD46214.1"/>
    </source>
</evidence>
<comment type="caution">
    <text evidence="3">The sequence shown here is derived from an EMBL/GenBank/DDBJ whole genome shotgun (WGS) entry which is preliminary data.</text>
</comment>
<dbReference type="PANTHER" id="PTHR43022:SF1">
    <property type="entry name" value="PROTEIN SMF"/>
    <property type="match status" value="1"/>
</dbReference>
<evidence type="ECO:0000259" key="2">
    <source>
        <dbReference type="Pfam" id="PF02481"/>
    </source>
</evidence>
<reference evidence="3" key="1">
    <citation type="submission" date="2013-08" db="EMBL/GenBank/DDBJ databases">
        <authorList>
            <person name="Mendez C."/>
            <person name="Richter M."/>
            <person name="Ferrer M."/>
            <person name="Sanchez J."/>
        </authorList>
    </citation>
    <scope>NUCLEOTIDE SEQUENCE</scope>
</reference>
<protein>
    <submittedName>
        <fullName evidence="3">DNA recombination-mediator protein A</fullName>
    </submittedName>
</protein>
<name>T1AZW4_9ZZZZ</name>
<dbReference type="AlphaFoldDB" id="T1AZW4"/>
<dbReference type="GO" id="GO:0009294">
    <property type="term" value="P:DNA-mediated transformation"/>
    <property type="evidence" value="ECO:0007669"/>
    <property type="project" value="InterPro"/>
</dbReference>
<organism evidence="3">
    <name type="scientific">mine drainage metagenome</name>
    <dbReference type="NCBI Taxonomy" id="410659"/>
    <lineage>
        <taxon>unclassified sequences</taxon>
        <taxon>metagenomes</taxon>
        <taxon>ecological metagenomes</taxon>
    </lineage>
</organism>
<feature type="non-terminal residue" evidence="3">
    <location>
        <position position="102"/>
    </location>
</feature>
<proteinExistence type="inferred from homology"/>
<dbReference type="PANTHER" id="PTHR43022">
    <property type="entry name" value="PROTEIN SMF"/>
    <property type="match status" value="1"/>
</dbReference>
<gene>
    <name evidence="3" type="ORF">B1B_12708</name>
</gene>
<dbReference type="EMBL" id="AUZY01008344">
    <property type="protein sequence ID" value="EQD46214.1"/>
    <property type="molecule type" value="Genomic_DNA"/>
</dbReference>
<evidence type="ECO:0000256" key="1">
    <source>
        <dbReference type="ARBA" id="ARBA00006525"/>
    </source>
</evidence>
<accession>T1AZW4</accession>
<comment type="similarity">
    <text evidence="1">Belongs to the DprA/Smf family.</text>
</comment>
<feature type="domain" description="Smf/DprA SLOG" evidence="2">
    <location>
        <begin position="7"/>
        <end position="100"/>
    </location>
</feature>
<dbReference type="Pfam" id="PF02481">
    <property type="entry name" value="DNA_processg_A"/>
    <property type="match status" value="1"/>
</dbReference>
<dbReference type="InterPro" id="IPR003488">
    <property type="entry name" value="DprA"/>
</dbReference>
<dbReference type="Gene3D" id="3.40.50.450">
    <property type="match status" value="1"/>
</dbReference>
<reference evidence="3" key="2">
    <citation type="journal article" date="2014" name="ISME J.">
        <title>Microbial stratification in low pH oxic and suboxic macroscopic growths along an acid mine drainage.</title>
        <authorList>
            <person name="Mendez-Garcia C."/>
            <person name="Mesa V."/>
            <person name="Sprenger R.R."/>
            <person name="Richter M."/>
            <person name="Diez M.S."/>
            <person name="Solano J."/>
            <person name="Bargiela R."/>
            <person name="Golyshina O.V."/>
            <person name="Manteca A."/>
            <person name="Ramos J.L."/>
            <person name="Gallego J.R."/>
            <person name="Llorente I."/>
            <person name="Martins Dos Santos V.A."/>
            <person name="Jensen O.N."/>
            <person name="Pelaez A.I."/>
            <person name="Sanchez J."/>
            <person name="Ferrer M."/>
        </authorList>
    </citation>
    <scope>NUCLEOTIDE SEQUENCE</scope>
</reference>
<dbReference type="SUPFAM" id="SSF102405">
    <property type="entry name" value="MCP/YpsA-like"/>
    <property type="match status" value="1"/>
</dbReference>
<dbReference type="InterPro" id="IPR057666">
    <property type="entry name" value="DrpA_SLOG"/>
</dbReference>